<dbReference type="PANTHER" id="PTHR19964:SF92">
    <property type="entry name" value="PATJ HOMOLOG"/>
    <property type="match status" value="1"/>
</dbReference>
<dbReference type="InterPro" id="IPR051342">
    <property type="entry name" value="PDZ_scaffold"/>
</dbReference>
<dbReference type="InterPro" id="IPR036892">
    <property type="entry name" value="L27_dom_sf"/>
</dbReference>
<dbReference type="InterPro" id="IPR004172">
    <property type="entry name" value="L27_dom"/>
</dbReference>
<accession>A0ABD0YF31</accession>
<dbReference type="AlphaFoldDB" id="A0ABD0YF31"/>
<keyword evidence="1" id="KW-0597">Phosphoprotein</keyword>
<proteinExistence type="predicted"/>
<evidence type="ECO:0008006" key="7">
    <source>
        <dbReference type="Google" id="ProtNLM"/>
    </source>
</evidence>
<sequence length="206" mass="22286">MFISDVSSALQLLEHIQLTINQSDDAKLQAQTSDDLNLLISLLENPIFRNVVSIQDSLSELNTQIQQHPSILPVDFDLTNTGDLVLNVPPAIYEPDFITTPGTEVDDQRVPVAKLSQSSSGEANSPPIISPSPDDLSLPPITTATYAIEFQKAIEESSQGRDVLTVKLFKPDGCSLGFSVVGLRSEEKGELGIFIQEIQANGIAGR</sequence>
<dbReference type="SUPFAM" id="SSF50156">
    <property type="entry name" value="PDZ domain-like"/>
    <property type="match status" value="1"/>
</dbReference>
<evidence type="ECO:0000313" key="6">
    <source>
        <dbReference type="Proteomes" id="UP001558652"/>
    </source>
</evidence>
<dbReference type="Proteomes" id="UP001558652">
    <property type="component" value="Unassembled WGS sequence"/>
</dbReference>
<name>A0ABD0YF31_9HEMI</name>
<feature type="domain" description="L27" evidence="4">
    <location>
        <begin position="2"/>
        <end position="66"/>
    </location>
</feature>
<dbReference type="SUPFAM" id="SSF101288">
    <property type="entry name" value="L27 domain"/>
    <property type="match status" value="1"/>
</dbReference>
<evidence type="ECO:0000256" key="2">
    <source>
        <dbReference type="SAM" id="MobiDB-lite"/>
    </source>
</evidence>
<dbReference type="InterPro" id="IPR036034">
    <property type="entry name" value="PDZ_sf"/>
</dbReference>
<organism evidence="5 6">
    <name type="scientific">Ranatra chinensis</name>
    <dbReference type="NCBI Taxonomy" id="642074"/>
    <lineage>
        <taxon>Eukaryota</taxon>
        <taxon>Metazoa</taxon>
        <taxon>Ecdysozoa</taxon>
        <taxon>Arthropoda</taxon>
        <taxon>Hexapoda</taxon>
        <taxon>Insecta</taxon>
        <taxon>Pterygota</taxon>
        <taxon>Neoptera</taxon>
        <taxon>Paraneoptera</taxon>
        <taxon>Hemiptera</taxon>
        <taxon>Heteroptera</taxon>
        <taxon>Panheteroptera</taxon>
        <taxon>Nepomorpha</taxon>
        <taxon>Nepidae</taxon>
        <taxon>Ranatrinae</taxon>
        <taxon>Ranatra</taxon>
    </lineage>
</organism>
<dbReference type="EMBL" id="JBFDAA010000008">
    <property type="protein sequence ID" value="KAL1129916.1"/>
    <property type="molecule type" value="Genomic_DNA"/>
</dbReference>
<evidence type="ECO:0000313" key="5">
    <source>
        <dbReference type="EMBL" id="KAL1129916.1"/>
    </source>
</evidence>
<evidence type="ECO:0000259" key="3">
    <source>
        <dbReference type="PROSITE" id="PS50106"/>
    </source>
</evidence>
<dbReference type="Gene3D" id="1.10.287.650">
    <property type="entry name" value="L27 domain"/>
    <property type="match status" value="1"/>
</dbReference>
<dbReference type="InterPro" id="IPR001478">
    <property type="entry name" value="PDZ"/>
</dbReference>
<dbReference type="PROSITE" id="PS50106">
    <property type="entry name" value="PDZ"/>
    <property type="match status" value="1"/>
</dbReference>
<reference evidence="5 6" key="1">
    <citation type="submission" date="2024-07" db="EMBL/GenBank/DDBJ databases">
        <title>Chromosome-level genome assembly of the water stick insect Ranatra chinensis (Heteroptera: Nepidae).</title>
        <authorList>
            <person name="Liu X."/>
        </authorList>
    </citation>
    <scope>NUCLEOTIDE SEQUENCE [LARGE SCALE GENOMIC DNA]</scope>
    <source>
        <strain evidence="5">Cailab_2021Rc</strain>
        <tissue evidence="5">Muscle</tissue>
    </source>
</reference>
<feature type="domain" description="PDZ" evidence="3">
    <location>
        <begin position="165"/>
        <end position="206"/>
    </location>
</feature>
<feature type="region of interest" description="Disordered" evidence="2">
    <location>
        <begin position="116"/>
        <end position="136"/>
    </location>
</feature>
<dbReference type="PROSITE" id="PS51022">
    <property type="entry name" value="L27"/>
    <property type="match status" value="1"/>
</dbReference>
<dbReference type="Gene3D" id="2.30.42.10">
    <property type="match status" value="1"/>
</dbReference>
<gene>
    <name evidence="5" type="ORF">AAG570_012860</name>
</gene>
<dbReference type="PANTHER" id="PTHR19964">
    <property type="entry name" value="MULTIPLE PDZ DOMAIN PROTEIN"/>
    <property type="match status" value="1"/>
</dbReference>
<evidence type="ECO:0000259" key="4">
    <source>
        <dbReference type="PROSITE" id="PS51022"/>
    </source>
</evidence>
<feature type="compositionally biased region" description="Low complexity" evidence="2">
    <location>
        <begin position="125"/>
        <end position="136"/>
    </location>
</feature>
<dbReference type="GO" id="GO:0030054">
    <property type="term" value="C:cell junction"/>
    <property type="evidence" value="ECO:0007669"/>
    <property type="project" value="UniProtKB-ARBA"/>
</dbReference>
<evidence type="ECO:0000256" key="1">
    <source>
        <dbReference type="ARBA" id="ARBA00022553"/>
    </source>
</evidence>
<comment type="caution">
    <text evidence="5">The sequence shown here is derived from an EMBL/GenBank/DDBJ whole genome shotgun (WGS) entry which is preliminary data.</text>
</comment>
<protein>
    <recommendedName>
        <fullName evidence="7">PDZ domain-containing protein</fullName>
    </recommendedName>
</protein>
<keyword evidence="6" id="KW-1185">Reference proteome</keyword>